<sequence>MIPKIRIERVKNIIDLTLELEKCNEEIWIDRLPEKRDKKWFRLFEKRTLRIPGTLGGIGLKRNLSKILIRTSLISFVKSG</sequence>
<accession>A0A420VHR9</accession>
<dbReference type="AlphaFoldDB" id="A0A420VHR9"/>
<proteinExistence type="predicted"/>
<comment type="caution">
    <text evidence="1">The sequence shown here is derived from an EMBL/GenBank/DDBJ whole genome shotgun (WGS) entry which is preliminary data.</text>
</comment>
<organism evidence="1 2">
    <name type="scientific">Caldibacillus debilis GB1</name>
    <dbReference type="NCBI Taxonomy" id="1339248"/>
    <lineage>
        <taxon>Bacteria</taxon>
        <taxon>Bacillati</taxon>
        <taxon>Bacillota</taxon>
        <taxon>Bacilli</taxon>
        <taxon>Bacillales</taxon>
        <taxon>Bacillaceae</taxon>
        <taxon>Caldibacillus</taxon>
    </lineage>
</organism>
<dbReference type="EMBL" id="AZRV01000011">
    <property type="protein sequence ID" value="RKO62923.1"/>
    <property type="molecule type" value="Genomic_DNA"/>
</dbReference>
<name>A0A420VHR9_9BACI</name>
<dbReference type="Proteomes" id="UP000286235">
    <property type="component" value="Unassembled WGS sequence"/>
</dbReference>
<keyword evidence="2" id="KW-1185">Reference proteome</keyword>
<evidence type="ECO:0000313" key="1">
    <source>
        <dbReference type="EMBL" id="RKO62923.1"/>
    </source>
</evidence>
<gene>
    <name evidence="1" type="ORF">Cdeb_00009</name>
</gene>
<protein>
    <submittedName>
        <fullName evidence="1">Uncharacterized protein</fullName>
    </submittedName>
</protein>
<reference evidence="1 2" key="1">
    <citation type="submission" date="2013-12" db="EMBL/GenBank/DDBJ databases">
        <title>Genome and proteome characterization of Caldibacillus debilis GB1 derived from a cellulolytic aero-tolerant co-culture.</title>
        <authorList>
            <person name="Wushke S.T."/>
            <person name="Zhang X."/>
            <person name="Fristensky B."/>
            <person name="Wilkins J.A."/>
            <person name="Levin D.B."/>
            <person name="Sparling R."/>
        </authorList>
    </citation>
    <scope>NUCLEOTIDE SEQUENCE [LARGE SCALE GENOMIC DNA]</scope>
    <source>
        <strain evidence="1 2">GB1</strain>
    </source>
</reference>
<evidence type="ECO:0000313" key="2">
    <source>
        <dbReference type="Proteomes" id="UP000286235"/>
    </source>
</evidence>